<evidence type="ECO:0000256" key="1">
    <source>
        <dbReference type="ARBA" id="ARBA00022729"/>
    </source>
</evidence>
<proteinExistence type="predicted"/>
<evidence type="ECO:0000259" key="3">
    <source>
        <dbReference type="Pfam" id="PF05617"/>
    </source>
</evidence>
<feature type="domain" description="Prolamin-like" evidence="3">
    <location>
        <begin position="53"/>
        <end position="116"/>
    </location>
</feature>
<dbReference type="Pfam" id="PF05617">
    <property type="entry name" value="Prolamin_like"/>
    <property type="match status" value="1"/>
</dbReference>
<keyword evidence="1 2" id="KW-0732">Signal</keyword>
<dbReference type="InterPro" id="IPR008502">
    <property type="entry name" value="Prolamin-like"/>
</dbReference>
<dbReference type="GO" id="GO:0009567">
    <property type="term" value="P:double fertilization forming a zygote and endosperm"/>
    <property type="evidence" value="ECO:0007669"/>
    <property type="project" value="TreeGrafter"/>
</dbReference>
<dbReference type="AlphaFoldDB" id="A0AAP0C2M2"/>
<feature type="signal peptide" evidence="2">
    <location>
        <begin position="1"/>
        <end position="21"/>
    </location>
</feature>
<evidence type="ECO:0000313" key="5">
    <source>
        <dbReference type="Proteomes" id="UP001418222"/>
    </source>
</evidence>
<dbReference type="Proteomes" id="UP001418222">
    <property type="component" value="Unassembled WGS sequence"/>
</dbReference>
<dbReference type="InterPro" id="IPR036312">
    <property type="entry name" value="Bifun_inhib/LTP/seed_sf"/>
</dbReference>
<dbReference type="GO" id="GO:0080155">
    <property type="term" value="P:regulation of double fertilization forming a zygote and endosperm"/>
    <property type="evidence" value="ECO:0007669"/>
    <property type="project" value="TreeGrafter"/>
</dbReference>
<keyword evidence="5" id="KW-1185">Reference proteome</keyword>
<evidence type="ECO:0000256" key="2">
    <source>
        <dbReference type="SAM" id="SignalP"/>
    </source>
</evidence>
<feature type="chain" id="PRO_5043040869" description="Prolamin-like domain-containing protein" evidence="2">
    <location>
        <begin position="22"/>
        <end position="130"/>
    </location>
</feature>
<dbReference type="GO" id="GO:2000008">
    <property type="term" value="P:regulation of protein localization to cell surface"/>
    <property type="evidence" value="ECO:0007669"/>
    <property type="project" value="TreeGrafter"/>
</dbReference>
<evidence type="ECO:0000313" key="4">
    <source>
        <dbReference type="EMBL" id="KAK8956959.1"/>
    </source>
</evidence>
<protein>
    <recommendedName>
        <fullName evidence="3">Prolamin-like domain-containing protein</fullName>
    </recommendedName>
</protein>
<dbReference type="PANTHER" id="PTHR31181">
    <property type="entry name" value="EGG CELL-SECRETED PROTEIN 1.4"/>
    <property type="match status" value="1"/>
</dbReference>
<accession>A0AAP0C2M2</accession>
<comment type="caution">
    <text evidence="4">The sequence shown here is derived from an EMBL/GenBank/DDBJ whole genome shotgun (WGS) entry which is preliminary data.</text>
</comment>
<dbReference type="PANTHER" id="PTHR31181:SF51">
    <property type="entry name" value="EGG CELL-SECRETED PROTEIN 1.4"/>
    <property type="match status" value="1"/>
</dbReference>
<dbReference type="GO" id="GO:0005576">
    <property type="term" value="C:extracellular region"/>
    <property type="evidence" value="ECO:0007669"/>
    <property type="project" value="TreeGrafter"/>
</dbReference>
<dbReference type="EMBL" id="JBBWWQ010000001">
    <property type="protein sequence ID" value="KAK8956959.1"/>
    <property type="molecule type" value="Genomic_DNA"/>
</dbReference>
<dbReference type="SUPFAM" id="SSF47699">
    <property type="entry name" value="Bifunctional inhibitor/lipid-transfer protein/seed storage 2S albumin"/>
    <property type="match status" value="1"/>
</dbReference>
<dbReference type="GO" id="GO:0031982">
    <property type="term" value="C:vesicle"/>
    <property type="evidence" value="ECO:0007669"/>
    <property type="project" value="TreeGrafter"/>
</dbReference>
<name>A0AAP0C2M2_9ASPA</name>
<sequence length="130" mass="14541">MKAAQVLVLLLISLAMLAAHALPEEAKWLQGKWKRPFPGILPSPILLDPELRECWNHLRRPQGCVLSIYESSESNNFLLSKECCDGVRTLSDNCFCRIFTTNPFTQKFAQKVDYYCESGHGASPASAPTL</sequence>
<organism evidence="4 5">
    <name type="scientific">Platanthera zijinensis</name>
    <dbReference type="NCBI Taxonomy" id="2320716"/>
    <lineage>
        <taxon>Eukaryota</taxon>
        <taxon>Viridiplantae</taxon>
        <taxon>Streptophyta</taxon>
        <taxon>Embryophyta</taxon>
        <taxon>Tracheophyta</taxon>
        <taxon>Spermatophyta</taxon>
        <taxon>Magnoliopsida</taxon>
        <taxon>Liliopsida</taxon>
        <taxon>Asparagales</taxon>
        <taxon>Orchidaceae</taxon>
        <taxon>Orchidoideae</taxon>
        <taxon>Orchideae</taxon>
        <taxon>Orchidinae</taxon>
        <taxon>Platanthera</taxon>
    </lineage>
</organism>
<gene>
    <name evidence="4" type="ORF">KSP39_PZI001134</name>
</gene>
<reference evidence="4 5" key="1">
    <citation type="journal article" date="2022" name="Nat. Plants">
        <title>Genomes of leafy and leafless Platanthera orchids illuminate the evolution of mycoheterotrophy.</title>
        <authorList>
            <person name="Li M.H."/>
            <person name="Liu K.W."/>
            <person name="Li Z."/>
            <person name="Lu H.C."/>
            <person name="Ye Q.L."/>
            <person name="Zhang D."/>
            <person name="Wang J.Y."/>
            <person name="Li Y.F."/>
            <person name="Zhong Z.M."/>
            <person name="Liu X."/>
            <person name="Yu X."/>
            <person name="Liu D.K."/>
            <person name="Tu X.D."/>
            <person name="Liu B."/>
            <person name="Hao Y."/>
            <person name="Liao X.Y."/>
            <person name="Jiang Y.T."/>
            <person name="Sun W.H."/>
            <person name="Chen J."/>
            <person name="Chen Y.Q."/>
            <person name="Ai Y."/>
            <person name="Zhai J.W."/>
            <person name="Wu S.S."/>
            <person name="Zhou Z."/>
            <person name="Hsiao Y.Y."/>
            <person name="Wu W.L."/>
            <person name="Chen Y.Y."/>
            <person name="Lin Y.F."/>
            <person name="Hsu J.L."/>
            <person name="Li C.Y."/>
            <person name="Wang Z.W."/>
            <person name="Zhao X."/>
            <person name="Zhong W.Y."/>
            <person name="Ma X.K."/>
            <person name="Ma L."/>
            <person name="Huang J."/>
            <person name="Chen G.Z."/>
            <person name="Huang M.Z."/>
            <person name="Huang L."/>
            <person name="Peng D.H."/>
            <person name="Luo Y.B."/>
            <person name="Zou S.Q."/>
            <person name="Chen S.P."/>
            <person name="Lan S."/>
            <person name="Tsai W.C."/>
            <person name="Van de Peer Y."/>
            <person name="Liu Z.J."/>
        </authorList>
    </citation>
    <scope>NUCLEOTIDE SEQUENCE [LARGE SCALE GENOMIC DNA]</scope>
    <source>
        <strain evidence="4">Lor287</strain>
    </source>
</reference>